<dbReference type="InterPro" id="IPR036259">
    <property type="entry name" value="MFS_trans_sf"/>
</dbReference>
<reference evidence="8 9" key="1">
    <citation type="journal article" date="2022" name="Int. J. Syst. Evol. Microbiol.">
        <title>Cellulosimicrobium protaetiae sp. nov., isolated from the gut of the larva of Protaetia brevitarsis seulensis.</title>
        <authorList>
            <person name="Le Han H."/>
            <person name="Nguyen T.T.H."/>
            <person name="Li Z."/>
            <person name="Shin N.R."/>
            <person name="Kim S.G."/>
        </authorList>
    </citation>
    <scope>NUCLEOTIDE SEQUENCE [LARGE SCALE GENOMIC DNA]</scope>
    <source>
        <strain evidence="8 9">BI34</strain>
    </source>
</reference>
<feature type="transmembrane region" description="Helical" evidence="6">
    <location>
        <begin position="349"/>
        <end position="372"/>
    </location>
</feature>
<evidence type="ECO:0000256" key="1">
    <source>
        <dbReference type="ARBA" id="ARBA00004651"/>
    </source>
</evidence>
<feature type="transmembrane region" description="Helical" evidence="6">
    <location>
        <begin position="197"/>
        <end position="215"/>
    </location>
</feature>
<feature type="region of interest" description="Disordered" evidence="5">
    <location>
        <begin position="1"/>
        <end position="29"/>
    </location>
</feature>
<evidence type="ECO:0000256" key="4">
    <source>
        <dbReference type="ARBA" id="ARBA00023136"/>
    </source>
</evidence>
<proteinExistence type="predicted"/>
<comment type="subcellular location">
    <subcellularLocation>
        <location evidence="1">Cell membrane</location>
        <topology evidence="1">Multi-pass membrane protein</topology>
    </subcellularLocation>
</comment>
<dbReference type="EMBL" id="CP052757">
    <property type="protein sequence ID" value="QJW36514.1"/>
    <property type="molecule type" value="Genomic_DNA"/>
</dbReference>
<dbReference type="GO" id="GO:0005886">
    <property type="term" value="C:plasma membrane"/>
    <property type="evidence" value="ECO:0007669"/>
    <property type="project" value="UniProtKB-SubCell"/>
</dbReference>
<evidence type="ECO:0000259" key="7">
    <source>
        <dbReference type="PROSITE" id="PS50850"/>
    </source>
</evidence>
<feature type="transmembrane region" description="Helical" evidence="6">
    <location>
        <begin position="69"/>
        <end position="90"/>
    </location>
</feature>
<dbReference type="OrthoDB" id="9180256at2"/>
<protein>
    <submittedName>
        <fullName evidence="8">MFS transporter</fullName>
    </submittedName>
</protein>
<keyword evidence="9" id="KW-1185">Reference proteome</keyword>
<dbReference type="KEGG" id="cprt:FIC82_010255"/>
<evidence type="ECO:0000256" key="3">
    <source>
        <dbReference type="ARBA" id="ARBA00022989"/>
    </source>
</evidence>
<evidence type="ECO:0000256" key="2">
    <source>
        <dbReference type="ARBA" id="ARBA00022692"/>
    </source>
</evidence>
<accession>A0A6M5UEP7</accession>
<dbReference type="Gene3D" id="1.20.1250.20">
    <property type="entry name" value="MFS general substrate transporter like domains"/>
    <property type="match status" value="1"/>
</dbReference>
<feature type="transmembrane region" description="Helical" evidence="6">
    <location>
        <begin position="322"/>
        <end position="343"/>
    </location>
</feature>
<gene>
    <name evidence="8" type="ORF">FIC82_010255</name>
</gene>
<keyword evidence="3 6" id="KW-1133">Transmembrane helix</keyword>
<feature type="transmembrane region" description="Helical" evidence="6">
    <location>
        <begin position="40"/>
        <end position="63"/>
    </location>
</feature>
<dbReference type="Proteomes" id="UP000451354">
    <property type="component" value="Chromosome"/>
</dbReference>
<feature type="domain" description="Major facilitator superfamily (MFS) profile" evidence="7">
    <location>
        <begin position="254"/>
        <end position="452"/>
    </location>
</feature>
<name>A0A6M5UEP7_9MICO</name>
<keyword evidence="2 6" id="KW-0812">Transmembrane</keyword>
<dbReference type="GO" id="GO:0022857">
    <property type="term" value="F:transmembrane transporter activity"/>
    <property type="evidence" value="ECO:0007669"/>
    <property type="project" value="InterPro"/>
</dbReference>
<sequence length="452" mass="44067">MTTTPARAESRARTTPPLPEPPAAPARTGYGRLPQLAGRAFLPVAFLARLPFSMLTIGTLLLVSSTTGSVALGGLASAATALGTALGGPTQGALADRVGQRRVLLVAVPVATLAVLGLVLAASAPGATTAVLAAAAVTGASAPQVGPLARVRWLRLAADEPRTVEAAMSYESTADEVSFVLGPALVGVLASTGSPQVAVLVAASGIAVFGTAFALHPTARAVVPRASVVPDDALHPGEAAPGRRSVGIATLVRREAVVLVGMLAMGLLFGGTQAALTALTRDAGAPGSAGLVYAVMGVGSAVTALSVVALPRHWGLRSRWITFAAGLVAGTVALVVSAALAAASGSLTAVVVAVAATGLFVGPVMVTVFTVAGDRAPAGRTASAMTLVASANVVGVAIGASGGGALADAVSTTAAFALPVVAAVLLVVTGVSLTSRPQGERGAGDAGGERVV</sequence>
<feature type="transmembrane region" description="Helical" evidence="6">
    <location>
        <begin position="256"/>
        <end position="279"/>
    </location>
</feature>
<evidence type="ECO:0000256" key="6">
    <source>
        <dbReference type="SAM" id="Phobius"/>
    </source>
</evidence>
<feature type="transmembrane region" description="Helical" evidence="6">
    <location>
        <begin position="291"/>
        <end position="310"/>
    </location>
</feature>
<dbReference type="InterPro" id="IPR020846">
    <property type="entry name" value="MFS_dom"/>
</dbReference>
<evidence type="ECO:0000313" key="8">
    <source>
        <dbReference type="EMBL" id="QJW36514.1"/>
    </source>
</evidence>
<dbReference type="RefSeq" id="WP_154798483.1">
    <property type="nucleotide sequence ID" value="NZ_CP052757.1"/>
</dbReference>
<dbReference type="AlphaFoldDB" id="A0A6M5UEP7"/>
<organism evidence="8 9">
    <name type="scientific">Cellulosimicrobium protaetiae</name>
    <dbReference type="NCBI Taxonomy" id="2587808"/>
    <lineage>
        <taxon>Bacteria</taxon>
        <taxon>Bacillati</taxon>
        <taxon>Actinomycetota</taxon>
        <taxon>Actinomycetes</taxon>
        <taxon>Micrococcales</taxon>
        <taxon>Promicromonosporaceae</taxon>
        <taxon>Cellulosimicrobium</taxon>
    </lineage>
</organism>
<dbReference type="InterPro" id="IPR011701">
    <property type="entry name" value="MFS"/>
</dbReference>
<dbReference type="SUPFAM" id="SSF103473">
    <property type="entry name" value="MFS general substrate transporter"/>
    <property type="match status" value="1"/>
</dbReference>
<evidence type="ECO:0000256" key="5">
    <source>
        <dbReference type="SAM" id="MobiDB-lite"/>
    </source>
</evidence>
<feature type="transmembrane region" description="Helical" evidence="6">
    <location>
        <begin position="384"/>
        <end position="407"/>
    </location>
</feature>
<dbReference type="Pfam" id="PF07690">
    <property type="entry name" value="MFS_1"/>
    <property type="match status" value="1"/>
</dbReference>
<dbReference type="PANTHER" id="PTHR23542:SF1">
    <property type="entry name" value="MAJOR FACILITATOR SUPERFAMILY (MFS) PROFILE DOMAIN-CONTAINING PROTEIN"/>
    <property type="match status" value="1"/>
</dbReference>
<feature type="transmembrane region" description="Helical" evidence="6">
    <location>
        <begin position="413"/>
        <end position="433"/>
    </location>
</feature>
<keyword evidence="4 6" id="KW-0472">Membrane</keyword>
<dbReference type="PANTHER" id="PTHR23542">
    <property type="match status" value="1"/>
</dbReference>
<feature type="transmembrane region" description="Helical" evidence="6">
    <location>
        <begin position="102"/>
        <end position="122"/>
    </location>
</feature>
<dbReference type="PROSITE" id="PS50850">
    <property type="entry name" value="MFS"/>
    <property type="match status" value="1"/>
</dbReference>
<evidence type="ECO:0000313" key="9">
    <source>
        <dbReference type="Proteomes" id="UP000451354"/>
    </source>
</evidence>